<dbReference type="PROSITE" id="PS50011">
    <property type="entry name" value="PROTEIN_KINASE_DOM"/>
    <property type="match status" value="1"/>
</dbReference>
<evidence type="ECO:0000256" key="5">
    <source>
        <dbReference type="ARBA" id="ARBA00081628"/>
    </source>
</evidence>
<dbReference type="Proteomes" id="UP000551758">
    <property type="component" value="Unassembled WGS sequence"/>
</dbReference>
<name>A0A7J7FGQ1_DICBM</name>
<dbReference type="Gene3D" id="1.10.510.10">
    <property type="entry name" value="Transferase(Phosphotransferase) domain 1"/>
    <property type="match status" value="1"/>
</dbReference>
<comment type="caution">
    <text evidence="8">The sequence shown here is derived from an EMBL/GenBank/DDBJ whole genome shotgun (WGS) entry which is preliminary data.</text>
</comment>
<dbReference type="PANTHER" id="PTHR24363">
    <property type="entry name" value="SERINE/THREONINE PROTEIN KINASE"/>
    <property type="match status" value="1"/>
</dbReference>
<keyword evidence="2" id="KW-0067">ATP-binding</keyword>
<evidence type="ECO:0000313" key="8">
    <source>
        <dbReference type="EMBL" id="KAF5927147.1"/>
    </source>
</evidence>
<dbReference type="CDD" id="cd00180">
    <property type="entry name" value="PKc"/>
    <property type="match status" value="1"/>
</dbReference>
<reference evidence="8 9" key="1">
    <citation type="journal article" date="2020" name="Mol. Biol. Evol.">
        <title>Interspecific Gene Flow and the Evolution of Specialization in Black and White Rhinoceros.</title>
        <authorList>
            <person name="Moodley Y."/>
            <person name="Westbury M.V."/>
            <person name="Russo I.M."/>
            <person name="Gopalakrishnan S."/>
            <person name="Rakotoarivelo A."/>
            <person name="Olsen R.A."/>
            <person name="Prost S."/>
            <person name="Tunstall T."/>
            <person name="Ryder O.A."/>
            <person name="Dalen L."/>
            <person name="Bruford M.W."/>
        </authorList>
    </citation>
    <scope>NUCLEOTIDE SEQUENCE [LARGE SCALE GENOMIC DNA]</scope>
    <source>
        <strain evidence="8">SBR-YM</strain>
        <tissue evidence="8">Skin</tissue>
    </source>
</reference>
<feature type="domain" description="Protein kinase" evidence="7">
    <location>
        <begin position="1"/>
        <end position="292"/>
    </location>
</feature>
<evidence type="ECO:0000256" key="3">
    <source>
        <dbReference type="ARBA" id="ARBA00072818"/>
    </source>
</evidence>
<dbReference type="SUPFAM" id="SSF48371">
    <property type="entry name" value="ARM repeat"/>
    <property type="match status" value="1"/>
</dbReference>
<evidence type="ECO:0000256" key="2">
    <source>
        <dbReference type="ARBA" id="ARBA00022840"/>
    </source>
</evidence>
<dbReference type="InterPro" id="IPR016024">
    <property type="entry name" value="ARM-type_fold"/>
</dbReference>
<dbReference type="InterPro" id="IPR011009">
    <property type="entry name" value="Kinase-like_dom_sf"/>
</dbReference>
<dbReference type="FunFam" id="1.25.10.10:FF:000579">
    <property type="entry name" value="Serine/threonine kinase like domain containing 1"/>
    <property type="match status" value="1"/>
</dbReference>
<evidence type="ECO:0000256" key="1">
    <source>
        <dbReference type="ARBA" id="ARBA00022741"/>
    </source>
</evidence>
<proteinExistence type="predicted"/>
<evidence type="ECO:0000259" key="7">
    <source>
        <dbReference type="PROSITE" id="PS50011"/>
    </source>
</evidence>
<dbReference type="EMBL" id="JACDTQ010000701">
    <property type="protein sequence ID" value="KAF5927147.1"/>
    <property type="molecule type" value="Genomic_DNA"/>
</dbReference>
<dbReference type="InterPro" id="IPR000719">
    <property type="entry name" value="Prot_kinase_dom"/>
</dbReference>
<dbReference type="GO" id="GO:0005524">
    <property type="term" value="F:ATP binding"/>
    <property type="evidence" value="ECO:0007669"/>
    <property type="project" value="UniProtKB-KW"/>
</dbReference>
<dbReference type="PANTHER" id="PTHR24363:SF5">
    <property type="entry name" value="SERINE_THREONINE KINASE-LIKE DOMAIN-CONTAINING PROTEIN STKLD1"/>
    <property type="match status" value="1"/>
</dbReference>
<dbReference type="GO" id="GO:0004674">
    <property type="term" value="F:protein serine/threonine kinase activity"/>
    <property type="evidence" value="ECO:0007669"/>
    <property type="project" value="TreeGrafter"/>
</dbReference>
<dbReference type="Gene3D" id="1.25.10.10">
    <property type="entry name" value="Leucine-rich Repeat Variant"/>
    <property type="match status" value="1"/>
</dbReference>
<dbReference type="Pfam" id="PF00069">
    <property type="entry name" value="Pkinase"/>
    <property type="match status" value="1"/>
</dbReference>
<dbReference type="AlphaFoldDB" id="A0A7J7FGQ1"/>
<gene>
    <name evidence="8" type="ORF">HPG69_007480</name>
</gene>
<keyword evidence="1" id="KW-0547">Nucleotide-binding</keyword>
<sequence>METTPSFSPIGRCAWVRGDRTPYDVQNSESGAPKLLKHPSILNELNPGALGVNLVVEETETKVKHVIKQLMPLLTLRHAHISTYQELFIVWKSEVSSMFLCLVMEYNKESFQEVIEKKREARTIIDSEWMQNMLGQVLDALEYLHQLDIIHRNLKPSNIILVSSNHCKLQDLSCNVLMTHEAKWNIRAEEDPFHKSWMAPEALNFSFSQKSDIWSLGCIILDMASCSFMDKTEAVLLRKSIRNLPDGLRGVLRTMEERKVPNVTTFSSLLPLMLQIDPSERITVRDVIHITFVSSDFRSSNIALTLHQQVVPASITDMLLEGTVASILEVMQNFSSRPEVQLRAMTRLLRMPDAELGPHMMPCRLPAASGPRSGPHTPPPCSYASLTLAPALPGLPWPIELVEVLITIMKQHERILDIQLCACSLLLRSLGLAALARDPAAEVPSDSSITSVLLSIMRSHPKAEQLLLMVYSLLTIVSSQESAAEELQEAGLFEHILEHLGTLPRNRDICINGLSLLWALLVDAVIVNKAPLEKAPVLVAEVLATYPTDAEMAEAGCAVLWLLSLLGCVKEHQFEEVAALFLQSIRLCQDRVLLVNNAYRGLASLAKVSELVALQVVMPEEGSSGLSFIKETYQLYRDDPEVVENVCMLLGHLASYKEILSELVSSGIQPLVQEIHRRFTSSLVSAQGLCKAGPTPASAARPRQFGEATGSVHSTQCSWLPPTPFSERPSPLSPAAHGNPAAFPAQWPKSRRVLYIAQGDGGNEASLEEALKSQWTTGCFLPWDPVNPSEAHLHVHGDSAGQAQHRLPMCIPT</sequence>
<keyword evidence="9" id="KW-1185">Reference proteome</keyword>
<dbReference type="FunFam" id="1.10.510.10:FF:000911">
    <property type="entry name" value="Serine/threonine kinase like domain containing 1"/>
    <property type="match status" value="1"/>
</dbReference>
<feature type="region of interest" description="Disordered" evidence="6">
    <location>
        <begin position="713"/>
        <end position="743"/>
    </location>
</feature>
<organism evidence="8 9">
    <name type="scientific">Diceros bicornis minor</name>
    <name type="common">South-central black rhinoceros</name>
    <dbReference type="NCBI Taxonomy" id="77932"/>
    <lineage>
        <taxon>Eukaryota</taxon>
        <taxon>Metazoa</taxon>
        <taxon>Chordata</taxon>
        <taxon>Craniata</taxon>
        <taxon>Vertebrata</taxon>
        <taxon>Euteleostomi</taxon>
        <taxon>Mammalia</taxon>
        <taxon>Eutheria</taxon>
        <taxon>Laurasiatheria</taxon>
        <taxon>Perissodactyla</taxon>
        <taxon>Rhinocerotidae</taxon>
        <taxon>Diceros</taxon>
    </lineage>
</organism>
<dbReference type="SUPFAM" id="SSF56112">
    <property type="entry name" value="Protein kinase-like (PK-like)"/>
    <property type="match status" value="1"/>
</dbReference>
<evidence type="ECO:0000256" key="6">
    <source>
        <dbReference type="SAM" id="MobiDB-lite"/>
    </source>
</evidence>
<dbReference type="InterPro" id="IPR011989">
    <property type="entry name" value="ARM-like"/>
</dbReference>
<accession>A0A7J7FGQ1</accession>
<evidence type="ECO:0000256" key="4">
    <source>
        <dbReference type="ARBA" id="ARBA00079669"/>
    </source>
</evidence>
<protein>
    <recommendedName>
        <fullName evidence="3">Serine/threonine kinase-like domain-containing protein STKLD1</fullName>
    </recommendedName>
    <alternativeName>
        <fullName evidence="5">Serine/threonine kinase-like domain-containing protein 1</fullName>
    </alternativeName>
    <alternativeName>
        <fullName evidence="4">Sugen kinase 071</fullName>
    </alternativeName>
</protein>
<evidence type="ECO:0000313" key="9">
    <source>
        <dbReference type="Proteomes" id="UP000551758"/>
    </source>
</evidence>